<evidence type="ECO:0000256" key="1">
    <source>
        <dbReference type="PIRSR" id="PIRSR613078-1"/>
    </source>
</evidence>
<dbReference type="CDD" id="cd07067">
    <property type="entry name" value="HP_PGM_like"/>
    <property type="match status" value="1"/>
</dbReference>
<dbReference type="PANTHER" id="PTHR48100:SF10">
    <property type="entry name" value="2-CARBOXY-D-ARABINITOL-1-PHOSPHATASE-RELATED"/>
    <property type="match status" value="1"/>
</dbReference>
<dbReference type="GO" id="GO:0016791">
    <property type="term" value="F:phosphatase activity"/>
    <property type="evidence" value="ECO:0007669"/>
    <property type="project" value="TreeGrafter"/>
</dbReference>
<dbReference type="Gene3D" id="3.40.50.1240">
    <property type="entry name" value="Phosphoglycerate mutase-like"/>
    <property type="match status" value="1"/>
</dbReference>
<evidence type="ECO:0000313" key="3">
    <source>
        <dbReference type="EMBL" id="NEU05806.1"/>
    </source>
</evidence>
<evidence type="ECO:0000313" key="4">
    <source>
        <dbReference type="Proteomes" id="UP000481872"/>
    </source>
</evidence>
<feature type="active site" description="Proton donor/acceptor" evidence="1">
    <location>
        <position position="82"/>
    </location>
</feature>
<sequence length="204" mass="24142">MNIYLVRHAKDDERYRGGWSQLDLIWEGKEQAEKLAEFLYFKQKEFKITKIISSDLPRALSTANEVVKKLNIRIELDKDLREMNNGDLAGMLNKEALVKYPGLFFNTLKMDEKYPNGESPDDFYKRVKRWFDDVICKYKHSNENILIVTHGGVINIICHVVKDIEWTNKNKLFKTLDVAIYKLNCEGKLEFEMENYNDFLRVDF</sequence>
<dbReference type="EMBL" id="JAAGPU010000026">
    <property type="protein sequence ID" value="NEU05806.1"/>
    <property type="molecule type" value="Genomic_DNA"/>
</dbReference>
<gene>
    <name evidence="3" type="ORF">G3M99_13300</name>
</gene>
<accession>A0A6M0H504</accession>
<feature type="binding site" evidence="2">
    <location>
        <position position="58"/>
    </location>
    <ligand>
        <name>substrate</name>
    </ligand>
</feature>
<dbReference type="InterPro" id="IPR050275">
    <property type="entry name" value="PGM_Phosphatase"/>
</dbReference>
<dbReference type="SMART" id="SM00855">
    <property type="entry name" value="PGAM"/>
    <property type="match status" value="1"/>
</dbReference>
<dbReference type="Proteomes" id="UP000481872">
    <property type="component" value="Unassembled WGS sequence"/>
</dbReference>
<evidence type="ECO:0000256" key="2">
    <source>
        <dbReference type="PIRSR" id="PIRSR613078-2"/>
    </source>
</evidence>
<dbReference type="InterPro" id="IPR013078">
    <property type="entry name" value="His_Pase_superF_clade-1"/>
</dbReference>
<keyword evidence="4" id="KW-1185">Reference proteome</keyword>
<organism evidence="3 4">
    <name type="scientific">Clostridium senegalense</name>
    <dbReference type="NCBI Taxonomy" id="1465809"/>
    <lineage>
        <taxon>Bacteria</taxon>
        <taxon>Bacillati</taxon>
        <taxon>Bacillota</taxon>
        <taxon>Clostridia</taxon>
        <taxon>Eubacteriales</taxon>
        <taxon>Clostridiaceae</taxon>
        <taxon>Clostridium</taxon>
    </lineage>
</organism>
<dbReference type="Pfam" id="PF00300">
    <property type="entry name" value="His_Phos_1"/>
    <property type="match status" value="1"/>
</dbReference>
<dbReference type="RefSeq" id="WP_199870462.1">
    <property type="nucleotide sequence ID" value="NZ_JAAGPU010000026.1"/>
</dbReference>
<protein>
    <submittedName>
        <fullName evidence="3">Histidine phosphatase family protein</fullName>
    </submittedName>
</protein>
<reference evidence="3 4" key="1">
    <citation type="submission" date="2020-02" db="EMBL/GenBank/DDBJ databases">
        <title>Genome assembly of a novel Clostridium senegalense strain.</title>
        <authorList>
            <person name="Gupta T.B."/>
            <person name="Jauregui R."/>
            <person name="Maclean P."/>
            <person name="Nawarathana A."/>
            <person name="Brightwell G."/>
        </authorList>
    </citation>
    <scope>NUCLEOTIDE SEQUENCE [LARGE SCALE GENOMIC DNA]</scope>
    <source>
        <strain evidence="3 4">AGRFS4</strain>
    </source>
</reference>
<comment type="caution">
    <text evidence="3">The sequence shown here is derived from an EMBL/GenBank/DDBJ whole genome shotgun (WGS) entry which is preliminary data.</text>
</comment>
<dbReference type="InterPro" id="IPR029033">
    <property type="entry name" value="His_PPase_superfam"/>
</dbReference>
<name>A0A6M0H504_9CLOT</name>
<feature type="active site" description="Tele-phosphohistidine intermediate" evidence="1">
    <location>
        <position position="8"/>
    </location>
</feature>
<dbReference type="AlphaFoldDB" id="A0A6M0H504"/>
<proteinExistence type="predicted"/>
<dbReference type="PANTHER" id="PTHR48100">
    <property type="entry name" value="BROAD-SPECIFICITY PHOSPHATASE YOR283W-RELATED"/>
    <property type="match status" value="1"/>
</dbReference>
<dbReference type="SUPFAM" id="SSF53254">
    <property type="entry name" value="Phosphoglycerate mutase-like"/>
    <property type="match status" value="1"/>
</dbReference>